<dbReference type="RefSeq" id="WP_413277649.1">
    <property type="nucleotide sequence ID" value="NZ_JBHFNT010000101.1"/>
</dbReference>
<evidence type="ECO:0000313" key="2">
    <source>
        <dbReference type="Proteomes" id="UP001576780"/>
    </source>
</evidence>
<gene>
    <name evidence="1" type="ORF">ACE1CA_11925</name>
</gene>
<accession>A0ABV4WJG8</accession>
<keyword evidence="2" id="KW-1185">Reference proteome</keyword>
<comment type="caution">
    <text evidence="1">The sequence shown here is derived from an EMBL/GenBank/DDBJ whole genome shotgun (WGS) entry which is preliminary data.</text>
</comment>
<evidence type="ECO:0000313" key="1">
    <source>
        <dbReference type="EMBL" id="MFB2835229.1"/>
    </source>
</evidence>
<dbReference type="EMBL" id="JBHFNT010000101">
    <property type="protein sequence ID" value="MFB2835229.1"/>
    <property type="molecule type" value="Genomic_DNA"/>
</dbReference>
<sequence length="159" mass="17321">MYRHSQCINIVSALFVFWLTLLSQTKLSARTTGAAPEGNILRDKDRTINQSQSSPTVNIPLPGPAPQGNILRDDERQINQTQLPWVLVSNQPTQAISVSVTNKISSFLAKEGLTPVSCSTNPVVVISINNKYLACSTPTTKFPPGAYNTNIPDLEPSDK</sequence>
<proteinExistence type="predicted"/>
<reference evidence="1 2" key="1">
    <citation type="submission" date="2024-09" db="EMBL/GenBank/DDBJ databases">
        <title>Floridaenema gen nov. (Aerosakkonemataceae, Aerosakkonematales ord. nov., Cyanobacteria) from benthic tropical and subtropical fresh waters, with the description of four new species.</title>
        <authorList>
            <person name="Moretto J.A."/>
            <person name="Berthold D.E."/>
            <person name="Lefler F.W."/>
            <person name="Huang I.-S."/>
            <person name="Laughinghouse H. IV."/>
        </authorList>
    </citation>
    <scope>NUCLEOTIDE SEQUENCE [LARGE SCALE GENOMIC DNA]</scope>
    <source>
        <strain evidence="1 2">BLCC-F167</strain>
    </source>
</reference>
<name>A0ABV4WJG8_9CYAN</name>
<dbReference type="Proteomes" id="UP001576780">
    <property type="component" value="Unassembled WGS sequence"/>
</dbReference>
<organism evidence="1 2">
    <name type="scientific">Floridaenema evergladense BLCC-F167</name>
    <dbReference type="NCBI Taxonomy" id="3153639"/>
    <lineage>
        <taxon>Bacteria</taxon>
        <taxon>Bacillati</taxon>
        <taxon>Cyanobacteriota</taxon>
        <taxon>Cyanophyceae</taxon>
        <taxon>Oscillatoriophycideae</taxon>
        <taxon>Aerosakkonematales</taxon>
        <taxon>Aerosakkonemataceae</taxon>
        <taxon>Floridanema</taxon>
        <taxon>Floridanema evergladense</taxon>
    </lineage>
</organism>
<protein>
    <submittedName>
        <fullName evidence="1">Uncharacterized protein</fullName>
    </submittedName>
</protein>